<feature type="transmembrane region" description="Helical" evidence="1">
    <location>
        <begin position="154"/>
        <end position="173"/>
    </location>
</feature>
<evidence type="ECO:0000256" key="1">
    <source>
        <dbReference type="SAM" id="Phobius"/>
    </source>
</evidence>
<dbReference type="PANTHER" id="PTHR33876:SF4">
    <property type="entry name" value="CHLOROPLAST PROTEIN FOR GROWTH AND FERTILITY 2"/>
    <property type="match status" value="1"/>
</dbReference>
<feature type="transmembrane region" description="Helical" evidence="1">
    <location>
        <begin position="82"/>
        <end position="101"/>
    </location>
</feature>
<keyword evidence="1" id="KW-1133">Transmembrane helix</keyword>
<protein>
    <recommendedName>
        <fullName evidence="3">Urease accessory protein UreH-like transmembrane domain-containing protein</fullName>
    </recommendedName>
</protein>
<reference evidence="2" key="1">
    <citation type="submission" date="2018-05" db="EMBL/GenBank/DDBJ databases">
        <authorList>
            <person name="Lanie J.A."/>
            <person name="Ng W.-L."/>
            <person name="Kazmierczak K.M."/>
            <person name="Andrzejewski T.M."/>
            <person name="Davidsen T.M."/>
            <person name="Wayne K.J."/>
            <person name="Tettelin H."/>
            <person name="Glass J.I."/>
            <person name="Rusch D."/>
            <person name="Podicherti R."/>
            <person name="Tsui H.-C.T."/>
            <person name="Winkler M.E."/>
        </authorList>
    </citation>
    <scope>NUCLEOTIDE SEQUENCE</scope>
</reference>
<name>A0A382QR29_9ZZZZ</name>
<keyword evidence="1" id="KW-0812">Transmembrane</keyword>
<dbReference type="InterPro" id="IPR052776">
    <property type="entry name" value="Chloro_ReproSupport/MetalTrans"/>
</dbReference>
<feature type="transmembrane region" description="Helical" evidence="1">
    <location>
        <begin position="42"/>
        <end position="70"/>
    </location>
</feature>
<feature type="non-terminal residue" evidence="2">
    <location>
        <position position="232"/>
    </location>
</feature>
<accession>A0A382QR29</accession>
<gene>
    <name evidence="2" type="ORF">METZ01_LOCUS340106</name>
</gene>
<proteinExistence type="predicted"/>
<dbReference type="PANTHER" id="PTHR33876">
    <property type="entry name" value="UNNAMED PRODUCT"/>
    <property type="match status" value="1"/>
</dbReference>
<evidence type="ECO:0000313" key="2">
    <source>
        <dbReference type="EMBL" id="SVC87252.1"/>
    </source>
</evidence>
<dbReference type="AlphaFoldDB" id="A0A382QR29"/>
<evidence type="ECO:0008006" key="3">
    <source>
        <dbReference type="Google" id="ProtNLM"/>
    </source>
</evidence>
<organism evidence="2">
    <name type="scientific">marine metagenome</name>
    <dbReference type="NCBI Taxonomy" id="408172"/>
    <lineage>
        <taxon>unclassified sequences</taxon>
        <taxon>metagenomes</taxon>
        <taxon>ecological metagenomes</taxon>
    </lineage>
</organism>
<dbReference type="EMBL" id="UINC01115894">
    <property type="protein sequence ID" value="SVC87252.1"/>
    <property type="molecule type" value="Genomic_DNA"/>
</dbReference>
<keyword evidence="1" id="KW-0472">Membrane</keyword>
<sequence length="232" mass="24623">MDVEPSTTLAALTLGFLLGLKHATDADHVVAVSIIAGESRSIWRGIWIGCSWGLGHTTPLLILGAIILAFRSLVDGYESIAPVFEFGVGVMLILLGIQVFWNLKRGRLHVHEHSHDNGPHVHIHATHDPAASPEVESQHGFFHFGKPVFRIKSYAVGVIHGLAGSAAIMLLLLPTLPSFWVGLGYIILFGIGTILSMAVITVLLGIPFALAGGLGTASRVVSTMAGSISVVF</sequence>
<feature type="transmembrane region" description="Helical" evidence="1">
    <location>
        <begin position="185"/>
        <end position="210"/>
    </location>
</feature>